<dbReference type="GO" id="GO:0031505">
    <property type="term" value="P:fungal-type cell wall organization"/>
    <property type="evidence" value="ECO:0007669"/>
    <property type="project" value="TreeGrafter"/>
</dbReference>
<evidence type="ECO:0000313" key="4">
    <source>
        <dbReference type="Proteomes" id="UP000298493"/>
    </source>
</evidence>
<comment type="caution">
    <text evidence="3">The sequence shown here is derived from an EMBL/GenBank/DDBJ whole genome shotgun (WGS) entry which is preliminary data.</text>
</comment>
<keyword evidence="4" id="KW-1185">Reference proteome</keyword>
<dbReference type="OrthoDB" id="4480814at2759"/>
<dbReference type="Proteomes" id="UP000298493">
    <property type="component" value="Unassembled WGS sequence"/>
</dbReference>
<dbReference type="Pfam" id="PF06687">
    <property type="entry name" value="SUR7"/>
    <property type="match status" value="1"/>
</dbReference>
<feature type="transmembrane region" description="Helical" evidence="2">
    <location>
        <begin position="194"/>
        <end position="222"/>
    </location>
</feature>
<proteinExistence type="predicted"/>
<organism evidence="3 4">
    <name type="scientific">Venturia nashicola</name>
    <dbReference type="NCBI Taxonomy" id="86259"/>
    <lineage>
        <taxon>Eukaryota</taxon>
        <taxon>Fungi</taxon>
        <taxon>Dikarya</taxon>
        <taxon>Ascomycota</taxon>
        <taxon>Pezizomycotina</taxon>
        <taxon>Dothideomycetes</taxon>
        <taxon>Pleosporomycetidae</taxon>
        <taxon>Venturiales</taxon>
        <taxon>Venturiaceae</taxon>
        <taxon>Venturia</taxon>
    </lineage>
</organism>
<dbReference type="AlphaFoldDB" id="A0A4Z1NZV2"/>
<keyword evidence="2" id="KW-1133">Transmembrane helix</keyword>
<dbReference type="PANTHER" id="PTHR28019:SF3">
    <property type="entry name" value="INTEGRAL MEMBRANE PROTEIN (AFU_ORTHOLOGUE AFUA_6G07470)"/>
    <property type="match status" value="1"/>
</dbReference>
<dbReference type="PANTHER" id="PTHR28019">
    <property type="entry name" value="CELL MEMBRANE PROTEIN YLR413W-RELATED"/>
    <property type="match status" value="1"/>
</dbReference>
<gene>
    <name evidence="3" type="ORF">E6O75_ATG11277</name>
</gene>
<dbReference type="GO" id="GO:0005886">
    <property type="term" value="C:plasma membrane"/>
    <property type="evidence" value="ECO:0007669"/>
    <property type="project" value="InterPro"/>
</dbReference>
<keyword evidence="2" id="KW-0812">Transmembrane</keyword>
<keyword evidence="2" id="KW-0472">Membrane</keyword>
<feature type="region of interest" description="Disordered" evidence="1">
    <location>
        <begin position="264"/>
        <end position="325"/>
    </location>
</feature>
<reference evidence="3 4" key="1">
    <citation type="submission" date="2019-04" db="EMBL/GenBank/DDBJ databases">
        <title>High contiguity whole genome sequence and gene annotation resource for two Venturia nashicola isolates.</title>
        <authorList>
            <person name="Prokchorchik M."/>
            <person name="Won K."/>
            <person name="Lee Y."/>
            <person name="Choi E.D."/>
            <person name="Segonzac C."/>
            <person name="Sohn K.H."/>
        </authorList>
    </citation>
    <scope>NUCLEOTIDE SEQUENCE [LARGE SCALE GENOMIC DNA]</scope>
    <source>
        <strain evidence="3 4">PRI2</strain>
    </source>
</reference>
<evidence type="ECO:0000256" key="1">
    <source>
        <dbReference type="SAM" id="MobiDB-lite"/>
    </source>
</evidence>
<evidence type="ECO:0000313" key="3">
    <source>
        <dbReference type="EMBL" id="TID13361.1"/>
    </source>
</evidence>
<feature type="transmembrane region" description="Helical" evidence="2">
    <location>
        <begin position="242"/>
        <end position="265"/>
    </location>
</feature>
<dbReference type="EMBL" id="SNSC02000026">
    <property type="protein sequence ID" value="TID13361.1"/>
    <property type="molecule type" value="Genomic_DNA"/>
</dbReference>
<evidence type="ECO:0000256" key="2">
    <source>
        <dbReference type="SAM" id="Phobius"/>
    </source>
</evidence>
<accession>A0A4Z1NZV2</accession>
<name>A0A4Z1NZV2_9PEZI</name>
<dbReference type="GO" id="GO:0051285">
    <property type="term" value="C:cell cortex of cell tip"/>
    <property type="evidence" value="ECO:0007669"/>
    <property type="project" value="TreeGrafter"/>
</dbReference>
<dbReference type="InterPro" id="IPR009571">
    <property type="entry name" value="SUR7/Rim9-like_fungi"/>
</dbReference>
<feature type="transmembrane region" description="Helical" evidence="2">
    <location>
        <begin position="7"/>
        <end position="32"/>
    </location>
</feature>
<dbReference type="InterPro" id="IPR052413">
    <property type="entry name" value="SUR7_domain"/>
</dbReference>
<feature type="transmembrane region" description="Helical" evidence="2">
    <location>
        <begin position="159"/>
        <end position="182"/>
    </location>
</feature>
<protein>
    <submittedName>
        <fullName evidence="3">Putative integral membrane protein</fullName>
    </submittedName>
</protein>
<sequence length="325" mass="34836">MGKIGRIACIATPMAMTIVSLLLLIVVFMGGMNKNDENLSSLYYFKADTTHFKNNITSTGGFSTVLEKVNPDLRKTLTALVSSQRDSKLDDVYQIYLWNYCSGSNNSTGGVKLTKCSGRKANFWFNPVEVWNLNGTGAASVFPKEVQNGLNVYQKVSKWMFVAYVVALIATIANVIIGIFAVCSRWGSCATSIVASVACLFTFLAALSSTILFSTLTGAFNSVLGGYGIKLSVGTKVMSLDWLAFVFSLGASLFWTISSCCCSGSSSHSKNNKTRSGEKGGSAPFASRGYAPLNEGQGHEMGKVGKGGSSPYAGRETAYEPFRHS</sequence>